<evidence type="ECO:0000256" key="6">
    <source>
        <dbReference type="ARBA" id="ARBA00022801"/>
    </source>
</evidence>
<dbReference type="Pfam" id="PF12710">
    <property type="entry name" value="HAD"/>
    <property type="match status" value="1"/>
</dbReference>
<keyword evidence="7" id="KW-0460">Magnesium</keyword>
<dbReference type="GO" id="GO:0006564">
    <property type="term" value="P:L-serine biosynthetic process"/>
    <property type="evidence" value="ECO:0007669"/>
    <property type="project" value="UniProtKB-KW"/>
</dbReference>
<dbReference type="InterPro" id="IPR023214">
    <property type="entry name" value="HAD_sf"/>
</dbReference>
<dbReference type="PANTHER" id="PTHR43344:SF2">
    <property type="entry name" value="PHOSPHOSERINE PHOSPHATASE"/>
    <property type="match status" value="1"/>
</dbReference>
<organism evidence="11 12">
    <name type="scientific">Chitinophaga skermanii</name>
    <dbReference type="NCBI Taxonomy" id="331697"/>
    <lineage>
        <taxon>Bacteria</taxon>
        <taxon>Pseudomonadati</taxon>
        <taxon>Bacteroidota</taxon>
        <taxon>Chitinophagia</taxon>
        <taxon>Chitinophagales</taxon>
        <taxon>Chitinophagaceae</taxon>
        <taxon>Chitinophaga</taxon>
    </lineage>
</organism>
<keyword evidence="12" id="KW-1185">Reference proteome</keyword>
<dbReference type="GO" id="GO:0036424">
    <property type="term" value="F:L-phosphoserine phosphatase activity"/>
    <property type="evidence" value="ECO:0007669"/>
    <property type="project" value="TreeGrafter"/>
</dbReference>
<evidence type="ECO:0000256" key="10">
    <source>
        <dbReference type="ARBA" id="ARBA00048523"/>
    </source>
</evidence>
<keyword evidence="6 11" id="KW-0378">Hydrolase</keyword>
<dbReference type="InterPro" id="IPR036412">
    <property type="entry name" value="HAD-like_sf"/>
</dbReference>
<evidence type="ECO:0000313" key="11">
    <source>
        <dbReference type="EMBL" id="RAJ06587.1"/>
    </source>
</evidence>
<proteinExistence type="predicted"/>
<dbReference type="Proteomes" id="UP000249547">
    <property type="component" value="Unassembled WGS sequence"/>
</dbReference>
<dbReference type="RefSeq" id="WP_111597196.1">
    <property type="nucleotide sequence ID" value="NZ_QLLL01000003.1"/>
</dbReference>
<name>A0A327QY36_9BACT</name>
<evidence type="ECO:0000313" key="12">
    <source>
        <dbReference type="Proteomes" id="UP000249547"/>
    </source>
</evidence>
<evidence type="ECO:0000256" key="7">
    <source>
        <dbReference type="ARBA" id="ARBA00022842"/>
    </source>
</evidence>
<evidence type="ECO:0000256" key="2">
    <source>
        <dbReference type="ARBA" id="ARBA00005135"/>
    </source>
</evidence>
<protein>
    <recommendedName>
        <fullName evidence="3">phosphoserine phosphatase</fullName>
        <ecNumber evidence="3">3.1.3.3</ecNumber>
    </recommendedName>
</protein>
<comment type="caution">
    <text evidence="11">The sequence shown here is derived from an EMBL/GenBank/DDBJ whole genome shotgun (WGS) entry which is preliminary data.</text>
</comment>
<evidence type="ECO:0000256" key="1">
    <source>
        <dbReference type="ARBA" id="ARBA00001946"/>
    </source>
</evidence>
<evidence type="ECO:0000256" key="8">
    <source>
        <dbReference type="ARBA" id="ARBA00023299"/>
    </source>
</evidence>
<reference evidence="11 12" key="1">
    <citation type="submission" date="2018-06" db="EMBL/GenBank/DDBJ databases">
        <title>Genomic Encyclopedia of Archaeal and Bacterial Type Strains, Phase II (KMG-II): from individual species to whole genera.</title>
        <authorList>
            <person name="Goeker M."/>
        </authorList>
    </citation>
    <scope>NUCLEOTIDE SEQUENCE [LARGE SCALE GENOMIC DNA]</scope>
    <source>
        <strain evidence="11 12">DSM 23857</strain>
    </source>
</reference>
<dbReference type="SUPFAM" id="SSF56784">
    <property type="entry name" value="HAD-like"/>
    <property type="match status" value="1"/>
</dbReference>
<dbReference type="AlphaFoldDB" id="A0A327QY36"/>
<dbReference type="EC" id="3.1.3.3" evidence="3"/>
<comment type="catalytic activity">
    <reaction evidence="9">
        <text>O-phospho-L-serine + H2O = L-serine + phosphate</text>
        <dbReference type="Rhea" id="RHEA:21208"/>
        <dbReference type="ChEBI" id="CHEBI:15377"/>
        <dbReference type="ChEBI" id="CHEBI:33384"/>
        <dbReference type="ChEBI" id="CHEBI:43474"/>
        <dbReference type="ChEBI" id="CHEBI:57524"/>
        <dbReference type="EC" id="3.1.3.3"/>
    </reaction>
</comment>
<dbReference type="PROSITE" id="PS51257">
    <property type="entry name" value="PROKAR_LIPOPROTEIN"/>
    <property type="match status" value="1"/>
</dbReference>
<dbReference type="EMBL" id="QLLL01000003">
    <property type="protein sequence ID" value="RAJ06587.1"/>
    <property type="molecule type" value="Genomic_DNA"/>
</dbReference>
<dbReference type="PANTHER" id="PTHR43344">
    <property type="entry name" value="PHOSPHOSERINE PHOSPHATASE"/>
    <property type="match status" value="1"/>
</dbReference>
<evidence type="ECO:0000256" key="5">
    <source>
        <dbReference type="ARBA" id="ARBA00022723"/>
    </source>
</evidence>
<dbReference type="GO" id="GO:0005737">
    <property type="term" value="C:cytoplasm"/>
    <property type="evidence" value="ECO:0007669"/>
    <property type="project" value="TreeGrafter"/>
</dbReference>
<comment type="cofactor">
    <cofactor evidence="1">
        <name>Mg(2+)</name>
        <dbReference type="ChEBI" id="CHEBI:18420"/>
    </cofactor>
</comment>
<comment type="catalytic activity">
    <reaction evidence="10">
        <text>O-phospho-D-serine + H2O = D-serine + phosphate</text>
        <dbReference type="Rhea" id="RHEA:24873"/>
        <dbReference type="ChEBI" id="CHEBI:15377"/>
        <dbReference type="ChEBI" id="CHEBI:35247"/>
        <dbReference type="ChEBI" id="CHEBI:43474"/>
        <dbReference type="ChEBI" id="CHEBI:58680"/>
        <dbReference type="EC" id="3.1.3.3"/>
    </reaction>
</comment>
<gene>
    <name evidence="11" type="ORF">LX64_01714</name>
</gene>
<dbReference type="GO" id="GO:0000287">
    <property type="term" value="F:magnesium ion binding"/>
    <property type="evidence" value="ECO:0007669"/>
    <property type="project" value="TreeGrafter"/>
</dbReference>
<evidence type="ECO:0000256" key="3">
    <source>
        <dbReference type="ARBA" id="ARBA00012640"/>
    </source>
</evidence>
<keyword evidence="8" id="KW-0718">Serine biosynthesis</keyword>
<sequence>MKWNIYVLLLILLVACKNNPSPKGTTVLEENEALANIDTVLSGWNESTARTKIMQFIDAVTDPNDPNYVKPADRIAVFDNDGTLWSEHPFYFQGYFALDRIKSLAPQNPNWQNEQPFKGILTGDMAAVQAAGEKGIVEVMMASHAGMTTDQFEQIVTQWIDTAKHPTKQVPYTQLTFKPMKELVKYLQQHQFKCYIVSGGGIDFMRPWTYKTYGIPKSNVVGSSLKLVFEMRNDTPVLIRQAAVDFIDDGPGKPVGIAKFIGKKPIAAFGNSDGDLQMLQYTTVGEPGLRLGVIIHHTDAEREWAYDRNTAVGKLDKALDEAPKRGWVVVDMKNDWKTIY</sequence>
<keyword evidence="5" id="KW-0479">Metal-binding</keyword>
<dbReference type="OrthoDB" id="9799365at2"/>
<evidence type="ECO:0000256" key="4">
    <source>
        <dbReference type="ARBA" id="ARBA00022605"/>
    </source>
</evidence>
<evidence type="ECO:0000256" key="9">
    <source>
        <dbReference type="ARBA" id="ARBA00048138"/>
    </source>
</evidence>
<accession>A0A327QY36</accession>
<comment type="pathway">
    <text evidence="2">Amino-acid biosynthesis; L-serine biosynthesis; L-serine from 3-phospho-D-glycerate: step 3/3.</text>
</comment>
<dbReference type="InterPro" id="IPR050582">
    <property type="entry name" value="HAD-like_SerB"/>
</dbReference>
<keyword evidence="4" id="KW-0028">Amino-acid biosynthesis</keyword>
<dbReference type="Gene3D" id="3.40.50.1000">
    <property type="entry name" value="HAD superfamily/HAD-like"/>
    <property type="match status" value="1"/>
</dbReference>